<dbReference type="KEGG" id="skl:C7J89_09605"/>
<dbReference type="InterPro" id="IPR016181">
    <property type="entry name" value="Acyl_CoA_acyltransferase"/>
</dbReference>
<evidence type="ECO:0000313" key="3">
    <source>
        <dbReference type="EMBL" id="HJF68263.1"/>
    </source>
</evidence>
<organism evidence="3 5">
    <name type="scientific">Staphylococcus kloosii</name>
    <dbReference type="NCBI Taxonomy" id="29384"/>
    <lineage>
        <taxon>Bacteria</taxon>
        <taxon>Bacillati</taxon>
        <taxon>Bacillota</taxon>
        <taxon>Bacilli</taxon>
        <taxon>Bacillales</taxon>
        <taxon>Staphylococcaceae</taxon>
        <taxon>Staphylococcus</taxon>
    </lineage>
</organism>
<reference evidence="2 4" key="1">
    <citation type="submission" date="2019-07" db="EMBL/GenBank/DDBJ databases">
        <title>Whole genome shotgun sequence of Staphylococcus kloosii NBRC 109624.</title>
        <authorList>
            <person name="Hosoyama A."/>
            <person name="Uohara A."/>
            <person name="Ohji S."/>
            <person name="Ichikawa N."/>
        </authorList>
    </citation>
    <scope>NUCLEOTIDE SEQUENCE [LARGE SCALE GENOMIC DNA]</scope>
    <source>
        <strain evidence="2 4">NBRC 109624</strain>
    </source>
</reference>
<comment type="caution">
    <text evidence="3">The sequence shown here is derived from an EMBL/GenBank/DDBJ whole genome shotgun (WGS) entry which is preliminary data.</text>
</comment>
<reference evidence="3" key="3">
    <citation type="submission" date="2021-09" db="EMBL/GenBank/DDBJ databases">
        <authorList>
            <person name="Gilroy R."/>
        </authorList>
    </citation>
    <scope>NUCLEOTIDE SEQUENCE</scope>
    <source>
        <strain evidence="3">CHK149-3286</strain>
    </source>
</reference>
<name>A0A921H056_9STAP</name>
<dbReference type="SUPFAM" id="SSF55729">
    <property type="entry name" value="Acyl-CoA N-acyltransferases (Nat)"/>
    <property type="match status" value="1"/>
</dbReference>
<evidence type="ECO:0000313" key="2">
    <source>
        <dbReference type="EMBL" id="GEP80885.1"/>
    </source>
</evidence>
<dbReference type="RefSeq" id="WP_103294956.1">
    <property type="nucleotide sequence ID" value="NZ_BKAQ01000001.1"/>
</dbReference>
<dbReference type="InterPro" id="IPR000182">
    <property type="entry name" value="GNAT_dom"/>
</dbReference>
<accession>A0A921H056</accession>
<dbReference type="AlphaFoldDB" id="A0A921H056"/>
<evidence type="ECO:0000313" key="5">
    <source>
        <dbReference type="Proteomes" id="UP000706163"/>
    </source>
</evidence>
<feature type="domain" description="N-acetyltransferase" evidence="1">
    <location>
        <begin position="5"/>
        <end position="132"/>
    </location>
</feature>
<dbReference type="Proteomes" id="UP000321040">
    <property type="component" value="Unassembled WGS sequence"/>
</dbReference>
<gene>
    <name evidence="3" type="ORF">K8V85_08130</name>
    <name evidence="2" type="ORF">SKL01_00630</name>
</gene>
<dbReference type="EMBL" id="DYVT01000091">
    <property type="protein sequence ID" value="HJF68263.1"/>
    <property type="molecule type" value="Genomic_DNA"/>
</dbReference>
<dbReference type="Proteomes" id="UP000706163">
    <property type="component" value="Unassembled WGS sequence"/>
</dbReference>
<protein>
    <submittedName>
        <fullName evidence="3">GNAT family N-acetyltransferase</fullName>
    </submittedName>
</protein>
<proteinExistence type="predicted"/>
<dbReference type="GeneID" id="69905598"/>
<evidence type="ECO:0000313" key="4">
    <source>
        <dbReference type="Proteomes" id="UP000321040"/>
    </source>
</evidence>
<evidence type="ECO:0000259" key="1">
    <source>
        <dbReference type="PROSITE" id="PS51186"/>
    </source>
</evidence>
<dbReference type="OrthoDB" id="3216107at2"/>
<dbReference type="Pfam" id="PF13673">
    <property type="entry name" value="Acetyltransf_10"/>
    <property type="match status" value="1"/>
</dbReference>
<dbReference type="EMBL" id="BKAQ01000001">
    <property type="protein sequence ID" value="GEP80885.1"/>
    <property type="molecule type" value="Genomic_DNA"/>
</dbReference>
<reference evidence="3" key="2">
    <citation type="journal article" date="2021" name="PeerJ">
        <title>Extensive microbial diversity within the chicken gut microbiome revealed by metagenomics and culture.</title>
        <authorList>
            <person name="Gilroy R."/>
            <person name="Ravi A."/>
            <person name="Getino M."/>
            <person name="Pursley I."/>
            <person name="Horton D.L."/>
            <person name="Alikhan N.F."/>
            <person name="Baker D."/>
            <person name="Gharbi K."/>
            <person name="Hall N."/>
            <person name="Watson M."/>
            <person name="Adriaenssens E.M."/>
            <person name="Foster-Nyarko E."/>
            <person name="Jarju S."/>
            <person name="Secka A."/>
            <person name="Antonio M."/>
            <person name="Oren A."/>
            <person name="Chaudhuri R.R."/>
            <person name="La Ragione R."/>
            <person name="Hildebrand F."/>
            <person name="Pallen M.J."/>
        </authorList>
    </citation>
    <scope>NUCLEOTIDE SEQUENCE</scope>
    <source>
        <strain evidence="3">CHK149-3286</strain>
    </source>
</reference>
<dbReference type="PROSITE" id="PS51186">
    <property type="entry name" value="GNAT"/>
    <property type="match status" value="1"/>
</dbReference>
<dbReference type="GO" id="GO:0016747">
    <property type="term" value="F:acyltransferase activity, transferring groups other than amino-acyl groups"/>
    <property type="evidence" value="ECO:0007669"/>
    <property type="project" value="InterPro"/>
</dbReference>
<dbReference type="CDD" id="cd04301">
    <property type="entry name" value="NAT_SF"/>
    <property type="match status" value="1"/>
</dbReference>
<keyword evidence="4" id="KW-1185">Reference proteome</keyword>
<dbReference type="Gene3D" id="3.40.630.30">
    <property type="match status" value="1"/>
</dbReference>
<sequence>MVIDFNIVPYDDKYFDEINKLNSEEGWRNLVEHKATFKNALNQSNAYVAVDNESNVLGYIRTITDQFITLFICELLVKMSYRSNGVGQALINEARRQYPTTRIELLATKSSTTYYEKHKFRPFYGFRKSSDE</sequence>